<protein>
    <submittedName>
        <fullName evidence="4">Integrase catalytic domain-containing protein</fullName>
    </submittedName>
</protein>
<sequence>MRSDCGSNFKQGERIIAAMYENDHTTGNSLMSYCATEKIKWVFNPPGAPWMGGAWERLAGSVKKAFNKSIGRKRLSFTDICTAITRIEAILNTRPLTKSSSNDLTTIPLRPVDFLQGNLRFSLPESENLVDLNDPTYDPDLIQSQKQAIEALRYSENIANKFWESWKLSYLTSLRETQKVVLKQPRHLSRTYPEVGEIVIIEQDLIPRGFRTKWTTKRINKSTARHGNHL</sequence>
<evidence type="ECO:0000259" key="1">
    <source>
        <dbReference type="PROSITE" id="PS50994"/>
    </source>
</evidence>
<dbReference type="AlphaFoldDB" id="A0A183GWY7"/>
<accession>A0A183GWY7</accession>
<dbReference type="SUPFAM" id="SSF53098">
    <property type="entry name" value="Ribonuclease H-like"/>
    <property type="match status" value="1"/>
</dbReference>
<proteinExistence type="predicted"/>
<evidence type="ECO:0000313" key="3">
    <source>
        <dbReference type="Proteomes" id="UP000050761"/>
    </source>
</evidence>
<evidence type="ECO:0000313" key="4">
    <source>
        <dbReference type="WBParaSite" id="HPBE_0002720701-mRNA-1"/>
    </source>
</evidence>
<dbReference type="GO" id="GO:0015074">
    <property type="term" value="P:DNA integration"/>
    <property type="evidence" value="ECO:0007669"/>
    <property type="project" value="InterPro"/>
</dbReference>
<name>A0A183GWY7_HELPZ</name>
<dbReference type="PANTHER" id="PTHR47331">
    <property type="entry name" value="PHD-TYPE DOMAIN-CONTAINING PROTEIN"/>
    <property type="match status" value="1"/>
</dbReference>
<reference evidence="2 3" key="1">
    <citation type="submission" date="2018-11" db="EMBL/GenBank/DDBJ databases">
        <authorList>
            <consortium name="Pathogen Informatics"/>
        </authorList>
    </citation>
    <scope>NUCLEOTIDE SEQUENCE [LARGE SCALE GENOMIC DNA]</scope>
</reference>
<evidence type="ECO:0000313" key="2">
    <source>
        <dbReference type="EMBL" id="VDP61824.1"/>
    </source>
</evidence>
<dbReference type="Pfam" id="PF18701">
    <property type="entry name" value="DUF5641"/>
    <property type="match status" value="1"/>
</dbReference>
<dbReference type="EMBL" id="UZAH01042481">
    <property type="protein sequence ID" value="VDP61824.1"/>
    <property type="molecule type" value="Genomic_DNA"/>
</dbReference>
<dbReference type="WBParaSite" id="HPBE_0002720701-mRNA-1">
    <property type="protein sequence ID" value="HPBE_0002720701-mRNA-1"/>
    <property type="gene ID" value="HPBE_0002720701"/>
</dbReference>
<dbReference type="OrthoDB" id="8019190at2759"/>
<keyword evidence="3" id="KW-1185">Reference proteome</keyword>
<dbReference type="InterPro" id="IPR040676">
    <property type="entry name" value="DUF5641"/>
</dbReference>
<reference evidence="4" key="2">
    <citation type="submission" date="2019-09" db="UniProtKB">
        <authorList>
            <consortium name="WormBaseParasite"/>
        </authorList>
    </citation>
    <scope>IDENTIFICATION</scope>
</reference>
<feature type="domain" description="Integrase catalytic" evidence="1">
    <location>
        <begin position="1"/>
        <end position="119"/>
    </location>
</feature>
<dbReference type="GO" id="GO:0003676">
    <property type="term" value="F:nucleic acid binding"/>
    <property type="evidence" value="ECO:0007669"/>
    <property type="project" value="InterPro"/>
</dbReference>
<dbReference type="InterPro" id="IPR036397">
    <property type="entry name" value="RNaseH_sf"/>
</dbReference>
<dbReference type="PROSITE" id="PS50994">
    <property type="entry name" value="INTEGRASE"/>
    <property type="match status" value="1"/>
</dbReference>
<accession>A0A3P8FU68</accession>
<organism evidence="3 4">
    <name type="scientific">Heligmosomoides polygyrus</name>
    <name type="common">Parasitic roundworm</name>
    <dbReference type="NCBI Taxonomy" id="6339"/>
    <lineage>
        <taxon>Eukaryota</taxon>
        <taxon>Metazoa</taxon>
        <taxon>Ecdysozoa</taxon>
        <taxon>Nematoda</taxon>
        <taxon>Chromadorea</taxon>
        <taxon>Rhabditida</taxon>
        <taxon>Rhabditina</taxon>
        <taxon>Rhabditomorpha</taxon>
        <taxon>Strongyloidea</taxon>
        <taxon>Heligmosomidae</taxon>
        <taxon>Heligmosomoides</taxon>
    </lineage>
</organism>
<dbReference type="Proteomes" id="UP000050761">
    <property type="component" value="Unassembled WGS sequence"/>
</dbReference>
<dbReference type="InterPro" id="IPR012337">
    <property type="entry name" value="RNaseH-like_sf"/>
</dbReference>
<dbReference type="InterPro" id="IPR001584">
    <property type="entry name" value="Integrase_cat-core"/>
</dbReference>
<gene>
    <name evidence="2" type="ORF">HPBE_LOCUS27206</name>
</gene>
<dbReference type="Gene3D" id="3.30.420.10">
    <property type="entry name" value="Ribonuclease H-like superfamily/Ribonuclease H"/>
    <property type="match status" value="1"/>
</dbReference>